<dbReference type="PANTHER" id="PTHR15730">
    <property type="entry name" value="EXPERIMENTAL AUTOIMMUNE PROSTATITIS ANTIGEN 2-RELATED"/>
    <property type="match status" value="1"/>
</dbReference>
<dbReference type="PANTHER" id="PTHR15730:SF5">
    <property type="entry name" value="SI:CH211-210B2.2-RELATED"/>
    <property type="match status" value="1"/>
</dbReference>
<dbReference type="Proteomes" id="UP000198757">
    <property type="component" value="Unassembled WGS sequence"/>
</dbReference>
<dbReference type="RefSeq" id="WP_090388107.1">
    <property type="nucleotide sequence ID" value="NZ_FMZO01000001.1"/>
</dbReference>
<dbReference type="PROSITE" id="PS51723">
    <property type="entry name" value="PEPTIDASE_M60"/>
    <property type="match status" value="1"/>
</dbReference>
<dbReference type="OrthoDB" id="606623at2"/>
<evidence type="ECO:0000313" key="2">
    <source>
        <dbReference type="EMBL" id="SDC02495.1"/>
    </source>
</evidence>
<dbReference type="SMART" id="SM01276">
    <property type="entry name" value="M60-like"/>
    <property type="match status" value="1"/>
</dbReference>
<dbReference type="GO" id="GO:0044325">
    <property type="term" value="F:transmembrane transporter binding"/>
    <property type="evidence" value="ECO:0007669"/>
    <property type="project" value="TreeGrafter"/>
</dbReference>
<dbReference type="Pfam" id="PF17291">
    <property type="entry name" value="M60-like_N"/>
    <property type="match status" value="1"/>
</dbReference>
<proteinExistence type="predicted"/>
<dbReference type="STRING" id="1285928.SAMN04487894_101125"/>
<protein>
    <submittedName>
        <fullName evidence="2">Peptidase M60, enhancin and enhancin-like</fullName>
    </submittedName>
</protein>
<dbReference type="GO" id="GO:0005886">
    <property type="term" value="C:plasma membrane"/>
    <property type="evidence" value="ECO:0007669"/>
    <property type="project" value="TreeGrafter"/>
</dbReference>
<evidence type="ECO:0000259" key="1">
    <source>
        <dbReference type="PROSITE" id="PS51723"/>
    </source>
</evidence>
<dbReference type="Gene3D" id="1.10.390.30">
    <property type="entry name" value="Peptidase M60, enhancin-like domain 3"/>
    <property type="match status" value="1"/>
</dbReference>
<dbReference type="InterPro" id="IPR035423">
    <property type="entry name" value="M60-like_N"/>
</dbReference>
<dbReference type="AlphaFoldDB" id="A0A1G6I900"/>
<name>A0A1G6I900_NIADE</name>
<sequence length="769" mass="86173">MKDRLPAFARFAAVLLVLFCWKAYAQEGTDRVRLLTQVQKLPLPDSVFAAATYPLSFTPEVIATANLGNDVARIFVPAIISSRIGKGKLLIIGSGAYLNSSLLNSTGVQQFLLNVLSWAGQNRNTNVGLIGSLQAFQNWLTSKNYSSSLLANGAIPSGTSLLFCNTDITHKEQLQKIRAFVEAGGCFVLASPLFGRSQADGGSKHTLHLQTLLYAADLFHVTNFPDPAANNNQLTLDTVPRYLNIRHIIEDIRNNNYANYIIERSDIVAATILSLAVNTRDSVSSSAVYDTIMHLFNLQDTANLILPGAMTPLFKSDWKKYLGYQMQSAYRATLAEKDPGYINPEAKNFPGPVAPLAQKVTKEIIITPYSNNSSLAEPAPSFKRWYSTGLYAPAGARVTIKIARKDIPRRLAVQIGAHSDQLFELDMVSRCPYDLTASTDLEKDTTTVHSSFGGLIYIKIPDTDGGAPLCITISGAVNAPYFQLGKTTRASWQQTIRNYPAPWAEIASDKLILTVPSSRIRNLEDPRKLMLLWDSIMDADADLAAIPRKRKHPERIVVDRNVAYAYMYTTLERITVPDDESCKLMLDADLLRKKGSWGHFHELGHRHQFWGIDHSELSEVTVNLYTMYVFDKVLGKGLYNHKNISSRAAVREMIRWYLQSGKTYEEMSRDPFLYLSVFIPIIDEMGWQPILNLHKNFRAILNATPDRSKLEADNNTRRNSFYKALCTATHKDLTRYFALFRIPVSEEVKKEAALYPAWLPHYFVDPAEP</sequence>
<dbReference type="InterPro" id="IPR051244">
    <property type="entry name" value="TCAF"/>
</dbReference>
<dbReference type="GO" id="GO:0090314">
    <property type="term" value="P:positive regulation of protein targeting to membrane"/>
    <property type="evidence" value="ECO:0007669"/>
    <property type="project" value="TreeGrafter"/>
</dbReference>
<evidence type="ECO:0000313" key="3">
    <source>
        <dbReference type="Proteomes" id="UP000198757"/>
    </source>
</evidence>
<feature type="domain" description="Peptidase M60" evidence="1">
    <location>
        <begin position="383"/>
        <end position="686"/>
    </location>
</feature>
<reference evidence="3" key="1">
    <citation type="submission" date="2016-10" db="EMBL/GenBank/DDBJ databases">
        <authorList>
            <person name="Varghese N."/>
            <person name="Submissions S."/>
        </authorList>
    </citation>
    <scope>NUCLEOTIDE SEQUENCE [LARGE SCALE GENOMIC DNA]</scope>
    <source>
        <strain evidence="3">DSM 25811 / CCM 8410 / LMG 26954 / E90</strain>
    </source>
</reference>
<dbReference type="Gene3D" id="2.60.120.1250">
    <property type="entry name" value="Peptidase M60, enhancin-like domain 1"/>
    <property type="match status" value="1"/>
</dbReference>
<dbReference type="EMBL" id="FMZO01000001">
    <property type="protein sequence ID" value="SDC02495.1"/>
    <property type="molecule type" value="Genomic_DNA"/>
</dbReference>
<gene>
    <name evidence="2" type="ORF">SAMN04487894_101125</name>
</gene>
<dbReference type="InterPro" id="IPR031161">
    <property type="entry name" value="Peptidase_M60_dom"/>
</dbReference>
<dbReference type="InterPro" id="IPR042279">
    <property type="entry name" value="Pep_M60_3"/>
</dbReference>
<dbReference type="Pfam" id="PF13402">
    <property type="entry name" value="Peptidase_M60"/>
    <property type="match status" value="1"/>
</dbReference>
<keyword evidence="3" id="KW-1185">Reference proteome</keyword>
<accession>A0A1G6I900</accession>
<dbReference type="Gene3D" id="3.40.390.80">
    <property type="entry name" value="Peptidase M60, enhancin-like domain 2"/>
    <property type="match status" value="1"/>
</dbReference>
<organism evidence="2 3">
    <name type="scientific">Niabella drilacis (strain DSM 25811 / CCM 8410 / CCUG 62505 / LMG 26954 / E90)</name>
    <dbReference type="NCBI Taxonomy" id="1285928"/>
    <lineage>
        <taxon>Bacteria</taxon>
        <taxon>Pseudomonadati</taxon>
        <taxon>Bacteroidota</taxon>
        <taxon>Chitinophagia</taxon>
        <taxon>Chitinophagales</taxon>
        <taxon>Chitinophagaceae</taxon>
        <taxon>Niabella</taxon>
    </lineage>
</organism>